<proteinExistence type="predicted"/>
<keyword evidence="2" id="KW-1185">Reference proteome</keyword>
<evidence type="ECO:0000313" key="1">
    <source>
        <dbReference type="Ensembl" id="ENSPSMP00000020248.1"/>
    </source>
</evidence>
<evidence type="ECO:0000313" key="2">
    <source>
        <dbReference type="Proteomes" id="UP000694414"/>
    </source>
</evidence>
<accession>A0A8C8ZKK6</accession>
<organism evidence="1 2">
    <name type="scientific">Prolemur simus</name>
    <name type="common">Greater bamboo lemur</name>
    <name type="synonym">Hapalemur simus</name>
    <dbReference type="NCBI Taxonomy" id="1328070"/>
    <lineage>
        <taxon>Eukaryota</taxon>
        <taxon>Metazoa</taxon>
        <taxon>Chordata</taxon>
        <taxon>Craniata</taxon>
        <taxon>Vertebrata</taxon>
        <taxon>Euteleostomi</taxon>
        <taxon>Mammalia</taxon>
        <taxon>Eutheria</taxon>
        <taxon>Euarchontoglires</taxon>
        <taxon>Primates</taxon>
        <taxon>Strepsirrhini</taxon>
        <taxon>Lemuriformes</taxon>
        <taxon>Lemuridae</taxon>
        <taxon>Prolemur</taxon>
    </lineage>
</organism>
<dbReference type="Ensembl" id="ENSPSMT00000023467.1">
    <property type="protein sequence ID" value="ENSPSMP00000020248.1"/>
    <property type="gene ID" value="ENSPSMG00000014298.1"/>
</dbReference>
<reference evidence="1" key="1">
    <citation type="submission" date="2025-08" db="UniProtKB">
        <authorList>
            <consortium name="Ensembl"/>
        </authorList>
    </citation>
    <scope>IDENTIFICATION</scope>
</reference>
<sequence>MHHDLSPHLHAEGCNILINLLKESHKNGATTIIFSSDSSDHSGIIVRLSAF</sequence>
<dbReference type="AlphaFoldDB" id="A0A8C8ZKK6"/>
<reference evidence="1" key="2">
    <citation type="submission" date="2025-09" db="UniProtKB">
        <authorList>
            <consortium name="Ensembl"/>
        </authorList>
    </citation>
    <scope>IDENTIFICATION</scope>
</reference>
<dbReference type="Proteomes" id="UP000694414">
    <property type="component" value="Unplaced"/>
</dbReference>
<protein>
    <submittedName>
        <fullName evidence="1">Uncharacterized protein</fullName>
    </submittedName>
</protein>
<dbReference type="GeneTree" id="ENSGT01000000214745"/>
<name>A0A8C8ZKK6_PROSS</name>